<feature type="compositionally biased region" description="Polar residues" evidence="1">
    <location>
        <begin position="102"/>
        <end position="114"/>
    </location>
</feature>
<evidence type="ECO:0000256" key="1">
    <source>
        <dbReference type="SAM" id="MobiDB-lite"/>
    </source>
</evidence>
<dbReference type="KEGG" id="snh:120040623"/>
<reference evidence="3" key="1">
    <citation type="submission" date="2025-08" db="UniProtKB">
        <authorList>
            <consortium name="RefSeq"/>
        </authorList>
    </citation>
    <scope>IDENTIFICATION</scope>
    <source>
        <tissue evidence="3">White muscle</tissue>
    </source>
</reference>
<organism evidence="2 3">
    <name type="scientific">Salvelinus namaycush</name>
    <name type="common">Lake trout</name>
    <name type="synonym">Salmo namaycush</name>
    <dbReference type="NCBI Taxonomy" id="8040"/>
    <lineage>
        <taxon>Eukaryota</taxon>
        <taxon>Metazoa</taxon>
        <taxon>Chordata</taxon>
        <taxon>Craniata</taxon>
        <taxon>Vertebrata</taxon>
        <taxon>Euteleostomi</taxon>
        <taxon>Actinopterygii</taxon>
        <taxon>Neopterygii</taxon>
        <taxon>Teleostei</taxon>
        <taxon>Protacanthopterygii</taxon>
        <taxon>Salmoniformes</taxon>
        <taxon>Salmonidae</taxon>
        <taxon>Salmoninae</taxon>
        <taxon>Salvelinus</taxon>
    </lineage>
</organism>
<dbReference type="Proteomes" id="UP000808372">
    <property type="component" value="Unplaced"/>
</dbReference>
<feature type="compositionally biased region" description="Polar residues" evidence="1">
    <location>
        <begin position="158"/>
        <end position="179"/>
    </location>
</feature>
<dbReference type="GO" id="GO:0060213">
    <property type="term" value="P:positive regulation of nuclear-transcribed mRNA poly(A) tail shortening"/>
    <property type="evidence" value="ECO:0007669"/>
    <property type="project" value="TreeGrafter"/>
</dbReference>
<dbReference type="GO" id="GO:0035195">
    <property type="term" value="P:miRNA-mediated post-transcriptional gene silencing"/>
    <property type="evidence" value="ECO:0007669"/>
    <property type="project" value="TreeGrafter"/>
</dbReference>
<evidence type="ECO:0000313" key="2">
    <source>
        <dbReference type="Proteomes" id="UP000808372"/>
    </source>
</evidence>
<accession>A0A8U0QE37</accession>
<dbReference type="GO" id="GO:0005654">
    <property type="term" value="C:nucleoplasm"/>
    <property type="evidence" value="ECO:0007669"/>
    <property type="project" value="TreeGrafter"/>
</dbReference>
<dbReference type="RefSeq" id="XP_038841632.1">
    <property type="nucleotide sequence ID" value="XM_038985704.1"/>
</dbReference>
<feature type="compositionally biased region" description="Polar residues" evidence="1">
    <location>
        <begin position="237"/>
        <end position="257"/>
    </location>
</feature>
<gene>
    <name evidence="3" type="primary">LOC120040623</name>
</gene>
<feature type="compositionally biased region" description="Polar residues" evidence="1">
    <location>
        <begin position="387"/>
        <end position="404"/>
    </location>
</feature>
<feature type="compositionally biased region" description="Polar residues" evidence="1">
    <location>
        <begin position="574"/>
        <end position="584"/>
    </location>
</feature>
<feature type="compositionally biased region" description="Gly residues" evidence="1">
    <location>
        <begin position="190"/>
        <end position="205"/>
    </location>
</feature>
<dbReference type="PANTHER" id="PTHR13020">
    <property type="entry name" value="TRINUCLEOTIDE REPEAT-CONTAINING GENE 6"/>
    <property type="match status" value="1"/>
</dbReference>
<feature type="compositionally biased region" description="Gly residues" evidence="1">
    <location>
        <begin position="16"/>
        <end position="28"/>
    </location>
</feature>
<dbReference type="AlphaFoldDB" id="A0A8U0QE37"/>
<feature type="region of interest" description="Disordered" evidence="1">
    <location>
        <begin position="1"/>
        <end position="597"/>
    </location>
</feature>
<feature type="compositionally biased region" description="Polar residues" evidence="1">
    <location>
        <begin position="66"/>
        <end position="79"/>
    </location>
</feature>
<keyword evidence="2" id="KW-1185">Reference proteome</keyword>
<proteinExistence type="predicted"/>
<name>A0A8U0QE37_SALNM</name>
<feature type="compositionally biased region" description="Basic and acidic residues" evidence="1">
    <location>
        <begin position="545"/>
        <end position="573"/>
    </location>
</feature>
<feature type="compositionally biased region" description="Polar residues" evidence="1">
    <location>
        <begin position="452"/>
        <end position="461"/>
    </location>
</feature>
<sequence length="624" mass="66430">MGGGGGVQGHASGCRGTSGGSEGSGESSGGRSLDRDDPRPRGPLPGSTHQVLSCTDVDPRVLCNTGWGQTPVRQNTAWDVTSPAPRPDDRKSSHGGPGYGSKSHTARSQTSSSGGWRGDGPGNTGPESGGSGWVEQKTLSGCGDRDNKGPGGERGWEHSNSSSTWGNSQKEDLSNTWTNPPKPQKQGWGATSGGGGGDRSRGGGSSSYWGQPQRTSGSGGWGEPGHPGNNNTHPDDSSSTWGVSGASNTPDHPSNPHSGWGEPPPASVPGPKPQNHQTQGGWGEPATKPGHPSQSWGEPAPPSEWGKSPDSNSNPGPDPRAHPPGGPQPSGPGVSKPSSWTGAAVPAGPSHKEEESSTGWEEPSPESVRRRMEIDDGTSAWGDPNKYNCSGVNMWNKTSQSEQDAMTKPQQQPPPPLNNMADKDKTCSPGWGEQYGGPQKMESGTWCEPSGSPVSVDNGTSAWGKPMDTSSTWEELGHRGDRDRGDTSGTGGWEGPGPQNHHKPGPKPMQQQQESGTWCGEEVSCQSSWEPEEEVEIGMWSNAPSHRDRERDGHRENYRDRERDGHRDGHGQDNRTNGPQQHSWNYMKKIPPKMNKPVNKQEDVWMNQFVKQFNNMNYPVSTQP</sequence>
<dbReference type="GO" id="GO:0000932">
    <property type="term" value="C:P-body"/>
    <property type="evidence" value="ECO:0007669"/>
    <property type="project" value="TreeGrafter"/>
</dbReference>
<dbReference type="GeneID" id="120040623"/>
<evidence type="ECO:0000313" key="3">
    <source>
        <dbReference type="RefSeq" id="XP_038841632.1"/>
    </source>
</evidence>
<feature type="compositionally biased region" description="Pro residues" evidence="1">
    <location>
        <begin position="316"/>
        <end position="330"/>
    </location>
</feature>
<feature type="compositionally biased region" description="Pro residues" evidence="1">
    <location>
        <begin position="262"/>
        <end position="272"/>
    </location>
</feature>
<feature type="compositionally biased region" description="Gly residues" evidence="1">
    <location>
        <begin position="115"/>
        <end position="132"/>
    </location>
</feature>
<dbReference type="PANTHER" id="PTHR13020:SF28">
    <property type="entry name" value="TRINUCLEOTIDE REPEAT-CONTAINING GENE 6A PROTEIN"/>
    <property type="match status" value="1"/>
</dbReference>
<dbReference type="InterPro" id="IPR052068">
    <property type="entry name" value="GW182_domain"/>
</dbReference>
<feature type="compositionally biased region" description="Basic and acidic residues" evidence="1">
    <location>
        <begin position="475"/>
        <end position="486"/>
    </location>
</feature>
<protein>
    <submittedName>
        <fullName evidence="3">Trinucleotide repeat-containing gene 6A protein-like</fullName>
    </submittedName>
</protein>